<gene>
    <name evidence="3" type="ORF">SO694_0017906</name>
</gene>
<feature type="compositionally biased region" description="Low complexity" evidence="1">
    <location>
        <begin position="171"/>
        <end position="181"/>
    </location>
</feature>
<protein>
    <submittedName>
        <fullName evidence="3">Uncharacterized protein</fullName>
    </submittedName>
</protein>
<keyword evidence="4" id="KW-1185">Reference proteome</keyword>
<evidence type="ECO:0000256" key="1">
    <source>
        <dbReference type="SAM" id="MobiDB-lite"/>
    </source>
</evidence>
<feature type="chain" id="PRO_5047363627" evidence="2">
    <location>
        <begin position="19"/>
        <end position="406"/>
    </location>
</feature>
<accession>A0ABR1FI89</accession>
<dbReference type="EMBL" id="JBBJCI010000418">
    <property type="protein sequence ID" value="KAK7231227.1"/>
    <property type="molecule type" value="Genomic_DNA"/>
</dbReference>
<dbReference type="Proteomes" id="UP001363151">
    <property type="component" value="Unassembled WGS sequence"/>
</dbReference>
<keyword evidence="2" id="KW-0732">Signal</keyword>
<name>A0ABR1FI89_AURAN</name>
<sequence>MQLRAFKLLVAAAASASGAKWRDDSGNDCSSDVLTASWCASYGDEQFEQKDGSMQSACEAGCEACDGYCDDASCEDSSSWYYKKESKNCDWVAKKAKKRCQKSGADLACAETCGACDEEDDDCPADDASWFYKKSKKNCGWTEGKAKRCAKEGLGDRTGYEACPTSCGCETPEPTSSTPRPTLAPHGGGADLASPEGPSQQCADDAGPPWADDAETYPNARYHDDTPATPSLLEGGACAAPLSAACEAKGARAAYLDGPVDCGGAGWFCRIMPQDGWTSRGTLGGDLNFDHCNETANDDLTGHCHGSTDDATYGWWIRDHWFRGYAGSLFCCCDWERTKGVVSRCDYRMPVTDVGDGGAYDLETCRDANEDHGYGYEGRCKSKYEPFDDPLDSTDQCWALTSFADV</sequence>
<evidence type="ECO:0000313" key="4">
    <source>
        <dbReference type="Proteomes" id="UP001363151"/>
    </source>
</evidence>
<reference evidence="3 4" key="1">
    <citation type="submission" date="2024-03" db="EMBL/GenBank/DDBJ databases">
        <title>Aureococcus anophagefferens CCMP1851 and Kratosvirus quantuckense: Draft genome of a second virus-susceptible host strain in the model system.</title>
        <authorList>
            <person name="Chase E."/>
            <person name="Truchon A.R."/>
            <person name="Schepens W."/>
            <person name="Wilhelm S.W."/>
        </authorList>
    </citation>
    <scope>NUCLEOTIDE SEQUENCE [LARGE SCALE GENOMIC DNA]</scope>
    <source>
        <strain evidence="3 4">CCMP1851</strain>
    </source>
</reference>
<evidence type="ECO:0000256" key="2">
    <source>
        <dbReference type="SAM" id="SignalP"/>
    </source>
</evidence>
<feature type="signal peptide" evidence="2">
    <location>
        <begin position="1"/>
        <end position="18"/>
    </location>
</feature>
<proteinExistence type="predicted"/>
<comment type="caution">
    <text evidence="3">The sequence shown here is derived from an EMBL/GenBank/DDBJ whole genome shotgun (WGS) entry which is preliminary data.</text>
</comment>
<evidence type="ECO:0000313" key="3">
    <source>
        <dbReference type="EMBL" id="KAK7231227.1"/>
    </source>
</evidence>
<organism evidence="3 4">
    <name type="scientific">Aureococcus anophagefferens</name>
    <name type="common">Harmful bloom alga</name>
    <dbReference type="NCBI Taxonomy" id="44056"/>
    <lineage>
        <taxon>Eukaryota</taxon>
        <taxon>Sar</taxon>
        <taxon>Stramenopiles</taxon>
        <taxon>Ochrophyta</taxon>
        <taxon>Pelagophyceae</taxon>
        <taxon>Pelagomonadales</taxon>
        <taxon>Pelagomonadaceae</taxon>
        <taxon>Aureococcus</taxon>
    </lineage>
</organism>
<feature type="region of interest" description="Disordered" evidence="1">
    <location>
        <begin position="171"/>
        <end position="226"/>
    </location>
</feature>